<evidence type="ECO:0000313" key="2">
    <source>
        <dbReference type="EMBL" id="VFJ54920.1"/>
    </source>
</evidence>
<evidence type="ECO:0000256" key="1">
    <source>
        <dbReference type="SAM" id="MobiDB-lite"/>
    </source>
</evidence>
<accession>A0A450SMN3</accession>
<dbReference type="EMBL" id="CAADEX010000049">
    <property type="protein sequence ID" value="VFJ54920.1"/>
    <property type="molecule type" value="Genomic_DNA"/>
</dbReference>
<feature type="region of interest" description="Disordered" evidence="1">
    <location>
        <begin position="1"/>
        <end position="22"/>
    </location>
</feature>
<protein>
    <submittedName>
        <fullName evidence="2">RloB-like protein</fullName>
    </submittedName>
</protein>
<reference evidence="2" key="1">
    <citation type="submission" date="2019-02" db="EMBL/GenBank/DDBJ databases">
        <authorList>
            <person name="Gruber-Vodicka R. H."/>
            <person name="Seah K. B. B."/>
        </authorList>
    </citation>
    <scope>NUCLEOTIDE SEQUENCE</scope>
    <source>
        <strain evidence="2">BECK_DK47</strain>
    </source>
</reference>
<proteinExistence type="predicted"/>
<organism evidence="2">
    <name type="scientific">Candidatus Kentrum sp. DK</name>
    <dbReference type="NCBI Taxonomy" id="2126562"/>
    <lineage>
        <taxon>Bacteria</taxon>
        <taxon>Pseudomonadati</taxon>
        <taxon>Pseudomonadota</taxon>
        <taxon>Gammaproteobacteria</taxon>
        <taxon>Candidatus Kentrum</taxon>
    </lineage>
</organism>
<name>A0A450SMN3_9GAMM</name>
<gene>
    <name evidence="2" type="ORF">BECKDK2373B_GA0170837_104918</name>
</gene>
<dbReference type="Pfam" id="PF13707">
    <property type="entry name" value="RloB"/>
    <property type="match status" value="1"/>
</dbReference>
<dbReference type="AlphaFoldDB" id="A0A450SMN3"/>
<dbReference type="InterPro" id="IPR025591">
    <property type="entry name" value="RloB"/>
</dbReference>
<sequence>MGSDNLHHQRKAKKARDLARRKARRAPYAKVLIVCEGEKTEPNYFRGLIDHYKLNSANVEIADHRGTDPMGIFTHARQRYRETKDMGDPFDRIYCVFDKDTHAKYQEALDAIARATPPETYFVINSVPCFEYWLLLHFTYTRKPYQLLPGRSACDQVLSELKQYLSDYAKGEENTFSKLIDPLQFAKENAARALREAESNRTDNPSTKVHELVGFLQNINQKT</sequence>